<protein>
    <submittedName>
        <fullName evidence="7">Na/Pi cotransporter</fullName>
    </submittedName>
</protein>
<name>A0A132F4R9_9BURK</name>
<evidence type="ECO:0000256" key="3">
    <source>
        <dbReference type="ARBA" id="ARBA00022692"/>
    </source>
</evidence>
<keyword evidence="5 6" id="KW-0472">Membrane</keyword>
<dbReference type="Proteomes" id="UP000061512">
    <property type="component" value="Unassembled WGS sequence"/>
</dbReference>
<dbReference type="InterPro" id="IPR003841">
    <property type="entry name" value="Na/Pi_transpt"/>
</dbReference>
<comment type="caution">
    <text evidence="7">The sequence shown here is derived from an EMBL/GenBank/DDBJ whole genome shotgun (WGS) entry which is preliminary data.</text>
</comment>
<evidence type="ECO:0000313" key="8">
    <source>
        <dbReference type="Proteomes" id="UP000061512"/>
    </source>
</evidence>
<dbReference type="RefSeq" id="WP_060297885.1">
    <property type="nucleotide sequence ID" value="NZ_LPJX01000022.1"/>
</dbReference>
<comment type="subcellular location">
    <subcellularLocation>
        <location evidence="1">Cell membrane</location>
        <topology evidence="1">Multi-pass membrane protein</topology>
    </subcellularLocation>
</comment>
<keyword evidence="2" id="KW-1003">Cell membrane</keyword>
<reference evidence="7 8" key="1">
    <citation type="submission" date="2015-11" db="EMBL/GenBank/DDBJ databases">
        <title>Expanding the genomic diversity of Burkholderia species for the development of highly accurate diagnostics.</title>
        <authorList>
            <person name="Sahl J."/>
            <person name="Keim P."/>
            <person name="Wagner D."/>
        </authorList>
    </citation>
    <scope>NUCLEOTIDE SEQUENCE [LARGE SCALE GENOMIC DNA]</scope>
    <source>
        <strain evidence="7 8">MSMB574WGS</strain>
    </source>
</reference>
<dbReference type="GO" id="GO:0005436">
    <property type="term" value="F:sodium:phosphate symporter activity"/>
    <property type="evidence" value="ECO:0007669"/>
    <property type="project" value="InterPro"/>
</dbReference>
<dbReference type="AlphaFoldDB" id="A0A132F4R9"/>
<dbReference type="GO" id="GO:0044341">
    <property type="term" value="P:sodium-dependent phosphate transport"/>
    <property type="evidence" value="ECO:0007669"/>
    <property type="project" value="InterPro"/>
</dbReference>
<feature type="transmembrane region" description="Helical" evidence="6">
    <location>
        <begin position="249"/>
        <end position="270"/>
    </location>
</feature>
<sequence>MTFTFTLIDLAGSIALVLLGTQMLQTGMQRAFGAGLRSLLERALDGRLPAFFGGMGVTAVLQGSSTTAVMTEEFTAQGRIGLVPALAMMLGANVGTTLIVQALSFEVETVSPALILVGMLMFRKVSNTRAHELGRMFIGLGLLLLALHHLQELMTDYEDAPSLRMLLGDVSTVPLIDVVLAAGLTWAADSNVAIVLLIMTLCAQNVIPPDTAFALVMGANLGAAIHPVLEGTVTHDAASRRVSVGNLLILSIGVVLALAALTPIGCLMVRIEPDNGRVVADFHTLFNLVLACLFLPLLAPYADLLTRLLPALVKVSDAPQQPYVDPLAAQVIGITPGLAAGNVLSVADTQSGMLSQARAASIGRAGMLVTAVRSHDDVLDDVRMAPRTSTAFPDAAQLAHYDGRGLHEGDDRLHARTRNRIEIRECAGHTLEYIGADGNVQTYYPVKSLWLTLQDIQVVTRLEPAGGAACSTLSTYVQGTASLDDCWLSIIGEAHNSTRTVHITFAAREIGATERRGLRALQDELGIALSDDPLGTARLGYNESDDEMQEPAQWWALCDVPASSMQALADGIEAGRVTAVKAGLCLRGVYTSAPSGAPQAGGLRVFLRPGQDGSPVETPPSASGYVVYLAIDLPKVSLPGDGQPAQVAVRAGDGNAIGALTERLDKVFAGLKWLAALVAILVVVLLIKGR</sequence>
<organism evidence="7 8">
    <name type="scientific">Burkholderia pseudomultivorans</name>
    <dbReference type="NCBI Taxonomy" id="1207504"/>
    <lineage>
        <taxon>Bacteria</taxon>
        <taxon>Pseudomonadati</taxon>
        <taxon>Pseudomonadota</taxon>
        <taxon>Betaproteobacteria</taxon>
        <taxon>Burkholderiales</taxon>
        <taxon>Burkholderiaceae</taxon>
        <taxon>Burkholderia</taxon>
        <taxon>Burkholderia cepacia complex</taxon>
    </lineage>
</organism>
<evidence type="ECO:0000313" key="7">
    <source>
        <dbReference type="EMBL" id="KWF68808.1"/>
    </source>
</evidence>
<feature type="transmembrane region" description="Helical" evidence="6">
    <location>
        <begin position="133"/>
        <end position="151"/>
    </location>
</feature>
<feature type="transmembrane region" description="Helical" evidence="6">
    <location>
        <begin position="109"/>
        <end position="126"/>
    </location>
</feature>
<dbReference type="PANTHER" id="PTHR10010:SF46">
    <property type="entry name" value="SODIUM-DEPENDENT PHOSPHATE TRANSPORT PROTEIN 2B"/>
    <property type="match status" value="1"/>
</dbReference>
<dbReference type="PANTHER" id="PTHR10010">
    <property type="entry name" value="SOLUTE CARRIER FAMILY 34 SODIUM PHOSPHATE , MEMBER 2-RELATED"/>
    <property type="match status" value="1"/>
</dbReference>
<feature type="transmembrane region" description="Helical" evidence="6">
    <location>
        <begin position="171"/>
        <end position="199"/>
    </location>
</feature>
<keyword evidence="3 6" id="KW-0812">Transmembrane</keyword>
<keyword evidence="4 6" id="KW-1133">Transmembrane helix</keyword>
<dbReference type="NCBIfam" id="NF037997">
    <property type="entry name" value="Na_Pi_symport"/>
    <property type="match status" value="1"/>
</dbReference>
<accession>A0A132F4R9</accession>
<dbReference type="EMBL" id="LPJX01000022">
    <property type="protein sequence ID" value="KWF68808.1"/>
    <property type="molecule type" value="Genomic_DNA"/>
</dbReference>
<evidence type="ECO:0000256" key="5">
    <source>
        <dbReference type="ARBA" id="ARBA00023136"/>
    </source>
</evidence>
<evidence type="ECO:0000256" key="4">
    <source>
        <dbReference type="ARBA" id="ARBA00022989"/>
    </source>
</evidence>
<feature type="transmembrane region" description="Helical" evidence="6">
    <location>
        <begin position="282"/>
        <end position="302"/>
    </location>
</feature>
<evidence type="ECO:0000256" key="1">
    <source>
        <dbReference type="ARBA" id="ARBA00004651"/>
    </source>
</evidence>
<dbReference type="Pfam" id="PF02690">
    <property type="entry name" value="Na_Pi_cotrans"/>
    <property type="match status" value="1"/>
</dbReference>
<dbReference type="GO" id="GO:0005886">
    <property type="term" value="C:plasma membrane"/>
    <property type="evidence" value="ECO:0007669"/>
    <property type="project" value="UniProtKB-SubCell"/>
</dbReference>
<feature type="transmembrane region" description="Helical" evidence="6">
    <location>
        <begin position="49"/>
        <end position="70"/>
    </location>
</feature>
<evidence type="ECO:0000256" key="6">
    <source>
        <dbReference type="SAM" id="Phobius"/>
    </source>
</evidence>
<evidence type="ECO:0000256" key="2">
    <source>
        <dbReference type="ARBA" id="ARBA00022475"/>
    </source>
</evidence>
<gene>
    <name evidence="7" type="ORF">WT57_00655</name>
</gene>
<proteinExistence type="predicted"/>
<feature type="transmembrane region" description="Helical" evidence="6">
    <location>
        <begin position="667"/>
        <end position="687"/>
    </location>
</feature>